<dbReference type="PANTHER" id="PTHR12289">
    <property type="entry name" value="METAXIN RELATED"/>
    <property type="match status" value="1"/>
</dbReference>
<comment type="subcellular location">
    <subcellularLocation>
        <location evidence="1">Mitochondrion outer membrane</location>
    </subcellularLocation>
</comment>
<sequence length="309" mass="35685">MDMFELTIWKADWGLPSVDTECLQVLAYAKFNGIPLKVNAVGNPFNSNLPALKYNNYTFTKVKDIIEVFRENNYNTEQGLSRKECAKIMAYDVMLKEKLFPALQFVWWIDEKNVNELIRPWYCKAMPFPFNFYYPGKYERQAHVIFETLYPVEEDISIIENKVYSEAQKCLTLLSTSLGESLYFLNEKPTLLDAVVYSYLAPLLKAPLPNPALQNHLKACTNLVTYVARISEKYFSNECHEYKTKQNARNVKQYTHNEFPNKRRTQLVAGFIATLMMATYAFSNGILEVSAKDNEISDIPAVDAFTNNE</sequence>
<feature type="domain" description="Mitochondrial outer membrane transport complex Sam37/metaxin N-terminal" evidence="8">
    <location>
        <begin position="22"/>
        <end position="138"/>
    </location>
</feature>
<evidence type="ECO:0000313" key="11">
    <source>
        <dbReference type="Proteomes" id="UP000053105"/>
    </source>
</evidence>
<keyword evidence="5" id="KW-0653">Protein transport</keyword>
<dbReference type="Proteomes" id="UP000053105">
    <property type="component" value="Unassembled WGS sequence"/>
</dbReference>
<proteinExistence type="inferred from homology"/>
<evidence type="ECO:0000256" key="5">
    <source>
        <dbReference type="ARBA" id="ARBA00022927"/>
    </source>
</evidence>
<evidence type="ECO:0000256" key="2">
    <source>
        <dbReference type="ARBA" id="ARBA00009170"/>
    </source>
</evidence>
<dbReference type="InterPro" id="IPR036282">
    <property type="entry name" value="Glutathione-S-Trfase_C_sf"/>
</dbReference>
<evidence type="ECO:0000256" key="1">
    <source>
        <dbReference type="ARBA" id="ARBA00004294"/>
    </source>
</evidence>
<dbReference type="Pfam" id="PF17171">
    <property type="entry name" value="GST_C_6"/>
    <property type="match status" value="1"/>
</dbReference>
<evidence type="ECO:0000259" key="8">
    <source>
        <dbReference type="Pfam" id="PF10568"/>
    </source>
</evidence>
<dbReference type="GO" id="GO:0007005">
    <property type="term" value="P:mitochondrion organization"/>
    <property type="evidence" value="ECO:0007669"/>
    <property type="project" value="TreeGrafter"/>
</dbReference>
<keyword evidence="6" id="KW-0496">Mitochondrion</keyword>
<dbReference type="CDD" id="cd03212">
    <property type="entry name" value="GST_C_Metaxin1_3"/>
    <property type="match status" value="1"/>
</dbReference>
<feature type="domain" description="Metaxin glutathione S-transferase" evidence="9">
    <location>
        <begin position="167"/>
        <end position="230"/>
    </location>
</feature>
<reference evidence="10 11" key="1">
    <citation type="submission" date="2015-07" db="EMBL/GenBank/DDBJ databases">
        <title>The genome of Melipona quadrifasciata.</title>
        <authorList>
            <person name="Pan H."/>
            <person name="Kapheim K."/>
        </authorList>
    </citation>
    <scope>NUCLEOTIDE SEQUENCE [LARGE SCALE GENOMIC DNA]</scope>
    <source>
        <strain evidence="10">0111107301</strain>
        <tissue evidence="10">Whole body</tissue>
    </source>
</reference>
<keyword evidence="4" id="KW-1000">Mitochondrion outer membrane</keyword>
<dbReference type="GO" id="GO:0001401">
    <property type="term" value="C:SAM complex"/>
    <property type="evidence" value="ECO:0007669"/>
    <property type="project" value="InterPro"/>
</dbReference>
<dbReference type="Pfam" id="PF10568">
    <property type="entry name" value="Tom37"/>
    <property type="match status" value="1"/>
</dbReference>
<dbReference type="InterPro" id="IPR019564">
    <property type="entry name" value="Sam37/metaxin_N"/>
</dbReference>
<accession>A0A0M9A925</accession>
<evidence type="ECO:0000256" key="6">
    <source>
        <dbReference type="ARBA" id="ARBA00023128"/>
    </source>
</evidence>
<evidence type="ECO:0000313" key="10">
    <source>
        <dbReference type="EMBL" id="KOX79700.1"/>
    </source>
</evidence>
<dbReference type="OrthoDB" id="5835136at2759"/>
<evidence type="ECO:0000256" key="4">
    <source>
        <dbReference type="ARBA" id="ARBA00022787"/>
    </source>
</evidence>
<protein>
    <submittedName>
        <fullName evidence="10">Metaxin-1</fullName>
    </submittedName>
</protein>
<keyword evidence="7" id="KW-0472">Membrane</keyword>
<dbReference type="EMBL" id="KQ435710">
    <property type="protein sequence ID" value="KOX79700.1"/>
    <property type="molecule type" value="Genomic_DNA"/>
</dbReference>
<comment type="similarity">
    <text evidence="2">Belongs to the metaxin family.</text>
</comment>
<organism evidence="10 11">
    <name type="scientific">Melipona quadrifasciata</name>
    <dbReference type="NCBI Taxonomy" id="166423"/>
    <lineage>
        <taxon>Eukaryota</taxon>
        <taxon>Metazoa</taxon>
        <taxon>Ecdysozoa</taxon>
        <taxon>Arthropoda</taxon>
        <taxon>Hexapoda</taxon>
        <taxon>Insecta</taxon>
        <taxon>Pterygota</taxon>
        <taxon>Neoptera</taxon>
        <taxon>Endopterygota</taxon>
        <taxon>Hymenoptera</taxon>
        <taxon>Apocrita</taxon>
        <taxon>Aculeata</taxon>
        <taxon>Apoidea</taxon>
        <taxon>Anthophila</taxon>
        <taxon>Apidae</taxon>
        <taxon>Melipona</taxon>
    </lineage>
</organism>
<keyword evidence="11" id="KW-1185">Reference proteome</keyword>
<dbReference type="CDD" id="cd03078">
    <property type="entry name" value="GST_N_Metaxin1_like"/>
    <property type="match status" value="1"/>
</dbReference>
<evidence type="ECO:0000259" key="9">
    <source>
        <dbReference type="Pfam" id="PF17171"/>
    </source>
</evidence>
<gene>
    <name evidence="10" type="ORF">WN51_11310</name>
</gene>
<evidence type="ECO:0000256" key="3">
    <source>
        <dbReference type="ARBA" id="ARBA00022448"/>
    </source>
</evidence>
<dbReference type="InterPro" id="IPR050931">
    <property type="entry name" value="Mito_Protein_Transport_Metaxin"/>
</dbReference>
<keyword evidence="3" id="KW-0813">Transport</keyword>
<dbReference type="SUPFAM" id="SSF47616">
    <property type="entry name" value="GST C-terminal domain-like"/>
    <property type="match status" value="1"/>
</dbReference>
<dbReference type="PANTHER" id="PTHR12289:SF41">
    <property type="entry name" value="FAILED AXON CONNECTIONS-RELATED"/>
    <property type="match status" value="1"/>
</dbReference>
<name>A0A0M9A925_9HYME</name>
<dbReference type="AlphaFoldDB" id="A0A0M9A925"/>
<dbReference type="GO" id="GO:0015031">
    <property type="term" value="P:protein transport"/>
    <property type="evidence" value="ECO:0007669"/>
    <property type="project" value="UniProtKB-KW"/>
</dbReference>
<evidence type="ECO:0000256" key="7">
    <source>
        <dbReference type="ARBA" id="ARBA00023136"/>
    </source>
</evidence>
<dbReference type="STRING" id="166423.A0A0M9A925"/>
<dbReference type="InterPro" id="IPR033468">
    <property type="entry name" value="Metaxin_GST"/>
</dbReference>